<reference evidence="1 2" key="1">
    <citation type="submission" date="2018-03" db="EMBL/GenBank/DDBJ databases">
        <authorList>
            <person name="Keele B.F."/>
        </authorList>
    </citation>
    <scope>NUCLEOTIDE SEQUENCE [LARGE SCALE GENOMIC DNA]</scope>
    <source>
        <strain evidence="1 2">IB-3</strain>
    </source>
</reference>
<sequence length="146" mass="15814">MNESTPEEQAVLDDLALALREHHDIDPRHREAAQAAFAWRTIDDELMELTYDSLQTPAMVRSAGVDEPRTVSFTSSIGSLELEIDGDRVMGHVLPGATVTVVMTNVVGESLTSASDEDGVFELAGNLPGPVRFSISGQGVTQWLTF</sequence>
<dbReference type="EMBL" id="PYXZ01000008">
    <property type="protein sequence ID" value="PUA79822.1"/>
    <property type="molecule type" value="Genomic_DNA"/>
</dbReference>
<evidence type="ECO:0000313" key="1">
    <source>
        <dbReference type="EMBL" id="PUA79822.1"/>
    </source>
</evidence>
<gene>
    <name evidence="1" type="ORF">C7S10_17295</name>
</gene>
<proteinExistence type="predicted"/>
<dbReference type="Proteomes" id="UP000244867">
    <property type="component" value="Unassembled WGS sequence"/>
</dbReference>
<keyword evidence="2" id="KW-1185">Reference proteome</keyword>
<evidence type="ECO:0000313" key="2">
    <source>
        <dbReference type="Proteomes" id="UP000244867"/>
    </source>
</evidence>
<dbReference type="OrthoDB" id="5193241at2"/>
<organism evidence="1 2">
    <name type="scientific">Nocardioides currus</name>
    <dbReference type="NCBI Taxonomy" id="2133958"/>
    <lineage>
        <taxon>Bacteria</taxon>
        <taxon>Bacillati</taxon>
        <taxon>Actinomycetota</taxon>
        <taxon>Actinomycetes</taxon>
        <taxon>Propionibacteriales</taxon>
        <taxon>Nocardioidaceae</taxon>
        <taxon>Nocardioides</taxon>
    </lineage>
</organism>
<comment type="caution">
    <text evidence="1">The sequence shown here is derived from an EMBL/GenBank/DDBJ whole genome shotgun (WGS) entry which is preliminary data.</text>
</comment>
<dbReference type="RefSeq" id="WP_108345687.1">
    <property type="nucleotide sequence ID" value="NZ_PYXZ01000008.1"/>
</dbReference>
<name>A0A2R7YTV6_9ACTN</name>
<dbReference type="InterPro" id="IPR008969">
    <property type="entry name" value="CarboxyPept-like_regulatory"/>
</dbReference>
<dbReference type="SUPFAM" id="SSF49464">
    <property type="entry name" value="Carboxypeptidase regulatory domain-like"/>
    <property type="match status" value="1"/>
</dbReference>
<accession>A0A2R7YTV6</accession>
<dbReference type="AlphaFoldDB" id="A0A2R7YTV6"/>
<protein>
    <submittedName>
        <fullName evidence="1">Uncharacterized protein</fullName>
    </submittedName>
</protein>